<sequence length="278" mass="32152">MELPANKRILGRTAACLGVVQGLAWAAMSLAAIILYKWSPTFDTATTYTREIGLLLYLVFIQDTSPNTNFVIRPLDFTIFMWIYFIMSVGWVALSLDQFVAIHYNKRRQKPIILMWSILTLIVSLIDLIFTCLLVRDYSTCNEYSEDTYNYSCYLAFGIAMTLAARGYTLWLVNVIFSFYMLRTAVNIEKRKDKFANLFSDHSIPRVTIPKPNNTAPIHRSEELEPNFLNHDNSFPSFLYPTDKLDQEDTLRSFQSRSDRSNENRAPSFLSRGEKFSY</sequence>
<proteinExistence type="predicted"/>
<dbReference type="EMBL" id="GALX01004672">
    <property type="protein sequence ID" value="JAB63794.1"/>
    <property type="molecule type" value="Transcribed_RNA"/>
</dbReference>
<dbReference type="AlphaFoldDB" id="V5GIA9"/>
<keyword evidence="2" id="KW-1133">Transmembrane helix</keyword>
<feature type="transmembrane region" description="Helical" evidence="2">
    <location>
        <begin position="156"/>
        <end position="182"/>
    </location>
</feature>
<evidence type="ECO:0000256" key="2">
    <source>
        <dbReference type="SAM" id="Phobius"/>
    </source>
</evidence>
<organism evidence="3">
    <name type="scientific">Anoplophora glabripennis</name>
    <name type="common">Asian longhorn beetle</name>
    <name type="synonym">Anoplophora nobilis</name>
    <dbReference type="NCBI Taxonomy" id="217634"/>
    <lineage>
        <taxon>Eukaryota</taxon>
        <taxon>Metazoa</taxon>
        <taxon>Ecdysozoa</taxon>
        <taxon>Arthropoda</taxon>
        <taxon>Hexapoda</taxon>
        <taxon>Insecta</taxon>
        <taxon>Pterygota</taxon>
        <taxon>Neoptera</taxon>
        <taxon>Endopterygota</taxon>
        <taxon>Coleoptera</taxon>
        <taxon>Polyphaga</taxon>
        <taxon>Cucujiformia</taxon>
        <taxon>Chrysomeloidea</taxon>
        <taxon>Cerambycidae</taxon>
        <taxon>Lamiinae</taxon>
        <taxon>Lamiini</taxon>
        <taxon>Anoplophora</taxon>
    </lineage>
</organism>
<keyword evidence="2" id="KW-0472">Membrane</keyword>
<feature type="transmembrane region" description="Helical" evidence="2">
    <location>
        <begin position="112"/>
        <end position="136"/>
    </location>
</feature>
<name>V5GIA9_ANOGL</name>
<feature type="compositionally biased region" description="Basic and acidic residues" evidence="1">
    <location>
        <begin position="250"/>
        <end position="263"/>
    </location>
</feature>
<protein>
    <recommendedName>
        <fullName evidence="4">Transmembrane protein</fullName>
    </recommendedName>
</protein>
<keyword evidence="2" id="KW-0812">Transmembrane</keyword>
<accession>V5GIA9</accession>
<reference evidence="3" key="1">
    <citation type="submission" date="2013-07" db="EMBL/GenBank/DDBJ databases">
        <title>Midgut Transcriptome Profiling of Anoplphora glabripennis, a Lignocellulose Degrading, Wood-Boring Cerambycid.</title>
        <authorList>
            <person name="Scully E.D."/>
            <person name="Hoover K."/>
            <person name="Carlson J.E."/>
            <person name="Tien M."/>
            <person name="Geib S.M."/>
        </authorList>
    </citation>
    <scope>NUCLEOTIDE SEQUENCE</scope>
</reference>
<evidence type="ECO:0000256" key="1">
    <source>
        <dbReference type="SAM" id="MobiDB-lite"/>
    </source>
</evidence>
<feature type="transmembrane region" description="Helical" evidence="2">
    <location>
        <begin position="79"/>
        <end position="100"/>
    </location>
</feature>
<feature type="region of interest" description="Disordered" evidence="1">
    <location>
        <begin position="250"/>
        <end position="278"/>
    </location>
</feature>
<evidence type="ECO:0000313" key="3">
    <source>
        <dbReference type="EMBL" id="JAB63794.1"/>
    </source>
</evidence>
<feature type="transmembrane region" description="Helical" evidence="2">
    <location>
        <begin position="12"/>
        <end position="36"/>
    </location>
</feature>
<evidence type="ECO:0008006" key="4">
    <source>
        <dbReference type="Google" id="ProtNLM"/>
    </source>
</evidence>